<dbReference type="Proteomes" id="UP001221898">
    <property type="component" value="Unassembled WGS sequence"/>
</dbReference>
<sequence>MCLLPLQHHVTQIQQTPSVLIQITSPDSINWGDPEGHTNHTEAIEARQERMDALEESNDGVPLKLKYPDGLVKMRKSILSESIQVITLCCPAEGRQDLQRKDKKEAETIQKAALKYISSLKERDSLVQSAADYFVDGQKHVALTQFEEGLKTLGLSGPVHQCKILVHFVWSELLSPWK</sequence>
<organism evidence="1 2">
    <name type="scientific">Aldrovandia affinis</name>
    <dbReference type="NCBI Taxonomy" id="143900"/>
    <lineage>
        <taxon>Eukaryota</taxon>
        <taxon>Metazoa</taxon>
        <taxon>Chordata</taxon>
        <taxon>Craniata</taxon>
        <taxon>Vertebrata</taxon>
        <taxon>Euteleostomi</taxon>
        <taxon>Actinopterygii</taxon>
        <taxon>Neopterygii</taxon>
        <taxon>Teleostei</taxon>
        <taxon>Notacanthiformes</taxon>
        <taxon>Halosauridae</taxon>
        <taxon>Aldrovandia</taxon>
    </lineage>
</organism>
<proteinExistence type="predicted"/>
<accession>A0AAD7SGA9</accession>
<protein>
    <submittedName>
        <fullName evidence="1">Uncharacterized protein</fullName>
    </submittedName>
</protein>
<comment type="caution">
    <text evidence="1">The sequence shown here is derived from an EMBL/GenBank/DDBJ whole genome shotgun (WGS) entry which is preliminary data.</text>
</comment>
<evidence type="ECO:0000313" key="1">
    <source>
        <dbReference type="EMBL" id="KAJ8402004.1"/>
    </source>
</evidence>
<name>A0AAD7SGA9_9TELE</name>
<dbReference type="AlphaFoldDB" id="A0AAD7SGA9"/>
<dbReference type="EMBL" id="JAINUG010000066">
    <property type="protein sequence ID" value="KAJ8402004.1"/>
    <property type="molecule type" value="Genomic_DNA"/>
</dbReference>
<evidence type="ECO:0000313" key="2">
    <source>
        <dbReference type="Proteomes" id="UP001221898"/>
    </source>
</evidence>
<gene>
    <name evidence="1" type="ORF">AAFF_G00372390</name>
</gene>
<reference evidence="1" key="1">
    <citation type="journal article" date="2023" name="Science">
        <title>Genome structures resolve the early diversification of teleost fishes.</title>
        <authorList>
            <person name="Parey E."/>
            <person name="Louis A."/>
            <person name="Montfort J."/>
            <person name="Bouchez O."/>
            <person name="Roques C."/>
            <person name="Iampietro C."/>
            <person name="Lluch J."/>
            <person name="Castinel A."/>
            <person name="Donnadieu C."/>
            <person name="Desvignes T."/>
            <person name="Floi Bucao C."/>
            <person name="Jouanno E."/>
            <person name="Wen M."/>
            <person name="Mejri S."/>
            <person name="Dirks R."/>
            <person name="Jansen H."/>
            <person name="Henkel C."/>
            <person name="Chen W.J."/>
            <person name="Zahm M."/>
            <person name="Cabau C."/>
            <person name="Klopp C."/>
            <person name="Thompson A.W."/>
            <person name="Robinson-Rechavi M."/>
            <person name="Braasch I."/>
            <person name="Lecointre G."/>
            <person name="Bobe J."/>
            <person name="Postlethwait J.H."/>
            <person name="Berthelot C."/>
            <person name="Roest Crollius H."/>
            <person name="Guiguen Y."/>
        </authorList>
    </citation>
    <scope>NUCLEOTIDE SEQUENCE</scope>
    <source>
        <strain evidence="1">NC1722</strain>
    </source>
</reference>
<keyword evidence="2" id="KW-1185">Reference proteome</keyword>